<organism evidence="4">
    <name type="scientific">Mammaliicoccus lentus</name>
    <name type="common">Staphylococcus lentus</name>
    <dbReference type="NCBI Taxonomy" id="42858"/>
    <lineage>
        <taxon>Bacteria</taxon>
        <taxon>Bacillati</taxon>
        <taxon>Bacillota</taxon>
        <taxon>Bacilli</taxon>
        <taxon>Bacillales</taxon>
        <taxon>Staphylococcaceae</taxon>
        <taxon>Mammaliicoccus</taxon>
    </lineage>
</organism>
<sequence length="202" mass="22725">MSHYYDNDPNVKSERKPFDYRYRDIKLSLQTDHGVFSKGKIDFGSDLLITTFLNLNPPGPKKKILDVGCGYGPIGLTCAKVLPHSEVTMVDVNERALELAKDNRNSNQINNAEIQQSDCIDGVIDLQFDFVLTNPPIRAGKNVVHRIFEQSDQVLTHGGELWVVIQKKQGMPSAKEKMQNIFGNAEIIEKSKGYYILKSVKA</sequence>
<evidence type="ECO:0000313" key="4">
    <source>
        <dbReference type="EMBL" id="ATZ72143.1"/>
    </source>
</evidence>
<dbReference type="InterPro" id="IPR029063">
    <property type="entry name" value="SAM-dependent_MTases_sf"/>
</dbReference>
<dbReference type="InterPro" id="IPR046977">
    <property type="entry name" value="RsmC/RlmG"/>
</dbReference>
<feature type="domain" description="Methyltransferase small" evidence="3">
    <location>
        <begin position="27"/>
        <end position="198"/>
    </location>
</feature>
<dbReference type="GO" id="GO:0008757">
    <property type="term" value="F:S-adenosylmethionine-dependent methyltransferase activity"/>
    <property type="evidence" value="ECO:0007669"/>
    <property type="project" value="InterPro"/>
</dbReference>
<dbReference type="EMBL" id="MG557993">
    <property type="protein sequence ID" value="ATZ72143.1"/>
    <property type="molecule type" value="Genomic_DNA"/>
</dbReference>
<proteinExistence type="predicted"/>
<keyword evidence="2" id="KW-0808">Transferase</keyword>
<gene>
    <name evidence="5" type="ORF">PYH69_01325</name>
</gene>
<dbReference type="Proteomes" id="UP001223261">
    <property type="component" value="Chromosome"/>
</dbReference>
<dbReference type="AlphaFoldDB" id="A0A2H4UFV9"/>
<reference evidence="4" key="1">
    <citation type="submission" date="2017-11" db="EMBL/GenBank/DDBJ databases">
        <title>Characterization of MphC-encoding regions from staphylococci of animal origin.</title>
        <authorList>
            <person name="Papagiannitsis C.C."/>
            <person name="Petinaki E."/>
        </authorList>
    </citation>
    <scope>NUCLEOTIDE SEQUENCE</scope>
    <source>
        <strain evidence="4">Sle-091lar</strain>
    </source>
</reference>
<evidence type="ECO:0000256" key="2">
    <source>
        <dbReference type="ARBA" id="ARBA00022679"/>
    </source>
</evidence>
<evidence type="ECO:0000256" key="1">
    <source>
        <dbReference type="ARBA" id="ARBA00022603"/>
    </source>
</evidence>
<dbReference type="GO" id="GO:0032259">
    <property type="term" value="P:methylation"/>
    <property type="evidence" value="ECO:0007669"/>
    <property type="project" value="UniProtKB-KW"/>
</dbReference>
<protein>
    <submittedName>
        <fullName evidence="5">Class I SAM-dependent methyltransferase</fullName>
    </submittedName>
    <submittedName>
        <fullName evidence="4">RsmC</fullName>
    </submittedName>
</protein>
<accession>A0A2H4UFV9</accession>
<dbReference type="InterPro" id="IPR007848">
    <property type="entry name" value="Small_mtfrase_dom"/>
</dbReference>
<dbReference type="RefSeq" id="WP_147640583.1">
    <property type="nucleotide sequence ID" value="NZ_CABIVY010000001.1"/>
</dbReference>
<dbReference type="EMBL" id="CP118848">
    <property type="protein sequence ID" value="WHI60294.1"/>
    <property type="molecule type" value="Genomic_DNA"/>
</dbReference>
<dbReference type="PANTHER" id="PTHR47816">
    <property type="entry name" value="RIBOSOMAL RNA SMALL SUBUNIT METHYLTRANSFERASE C"/>
    <property type="match status" value="1"/>
</dbReference>
<dbReference type="Pfam" id="PF05175">
    <property type="entry name" value="MTS"/>
    <property type="match status" value="1"/>
</dbReference>
<reference evidence="5" key="2">
    <citation type="journal article" date="2023" name="Antibiotics">
        <title>Prevalence and Molecular Characterization of Methicillin-Resistant Staphylococci (MRS) and Mammaliicocci (MRM) in Dromedary Camels from Algeria: First Detection of SCCmec-mecC Hybrid in Methicillin-Resistant Mammaliicoccus lentus.</title>
        <authorList>
            <person name="Belhout C."/>
            <person name="Boyen F."/>
            <person name="Vereecke N."/>
            <person name="Theuns S."/>
            <person name="Taibi N."/>
            <person name="Stegger M."/>
            <person name="de la Fe-Rodriguez P.Y."/>
            <person name="Bouayad L."/>
            <person name="Elgroud R."/>
            <person name="Butaye P."/>
        </authorList>
    </citation>
    <scope>NUCLEOTIDE SEQUENCE</scope>
    <source>
        <strain evidence="5">7048</strain>
    </source>
</reference>
<keyword evidence="1 5" id="KW-0489">Methyltransferase</keyword>
<dbReference type="SUPFAM" id="SSF53335">
    <property type="entry name" value="S-adenosyl-L-methionine-dependent methyltransferases"/>
    <property type="match status" value="1"/>
</dbReference>
<dbReference type="CDD" id="cd02440">
    <property type="entry name" value="AdoMet_MTases"/>
    <property type="match status" value="1"/>
</dbReference>
<dbReference type="PANTHER" id="PTHR47816:SF4">
    <property type="entry name" value="RIBOSOMAL RNA SMALL SUBUNIT METHYLTRANSFERASE C"/>
    <property type="match status" value="1"/>
</dbReference>
<name>A0A2H4UFV9_MAMLE</name>
<evidence type="ECO:0000313" key="5">
    <source>
        <dbReference type="EMBL" id="WHI60294.1"/>
    </source>
</evidence>
<evidence type="ECO:0000259" key="3">
    <source>
        <dbReference type="Pfam" id="PF05175"/>
    </source>
</evidence>
<dbReference type="Gene3D" id="3.40.50.150">
    <property type="entry name" value="Vaccinia Virus protein VP39"/>
    <property type="match status" value="1"/>
</dbReference>